<name>A0A220MAZ0_9BACL</name>
<dbReference type="EMBL" id="CP018145">
    <property type="protein sequence ID" value="ASJ52148.1"/>
    <property type="molecule type" value="Genomic_DNA"/>
</dbReference>
<evidence type="ECO:0000313" key="2">
    <source>
        <dbReference type="EMBL" id="ASJ52148.1"/>
    </source>
</evidence>
<reference evidence="2 3" key="1">
    <citation type="submission" date="2016-11" db="EMBL/GenBank/DDBJ databases">
        <authorList>
            <person name="Jaros S."/>
            <person name="Januszkiewicz K."/>
            <person name="Wedrychowicz H."/>
        </authorList>
    </citation>
    <scope>NUCLEOTIDE SEQUENCE [LARGE SCALE GENOMIC DNA]</scope>
    <source>
        <strain evidence="2 3">NF2</strain>
    </source>
</reference>
<evidence type="ECO:0000313" key="3">
    <source>
        <dbReference type="Proteomes" id="UP000197781"/>
    </source>
</evidence>
<protein>
    <recommendedName>
        <fullName evidence="1">Replication-associated protein G2P N-terminal domain-containing protein</fullName>
    </recommendedName>
</protein>
<dbReference type="KEGG" id="bfm:BP422_00430"/>
<dbReference type="AlphaFoldDB" id="A0A220MAZ0"/>
<sequence>MAIDTVTLRSPFIDEELAVKIEQQSILQQKVDKTSGEVLRSFTTKSLEGSFDARISVKVERSRRGFGGRNIKCEPFVTLECSVHKQLKGHNVYGGPEHFQAAMVWLVEKVGEWLGVALPSALLWEVRRVDWAEVFVLQSEQAVKAWIGGLHLGEKCGRKEVRTYGRHGIFLKGESTCVKYYHKGSEFRKHDRKRIINVFGEVEAERLQKLADPILRAEVEIRTKKLRDDFGHQPLVSEVTDDYLKGVYDAEMAKVVRRGQSGMSLVCTIHAVQQRLTELYGERRAGCLFSTWHLMATLGEEQVKKIKKQTTFYEHLRDLRKAGCSWRGTDILLGKTHELIPNGFSPVREDERRWTEESDIVKEQLFPYLHLSEATHRKNHLLTI</sequence>
<accession>A0A220MAZ0</accession>
<dbReference type="InterPro" id="IPR022686">
    <property type="entry name" value="G2P_N"/>
</dbReference>
<dbReference type="GO" id="GO:0006260">
    <property type="term" value="P:DNA replication"/>
    <property type="evidence" value="ECO:0007669"/>
    <property type="project" value="InterPro"/>
</dbReference>
<feature type="domain" description="Replication-associated protein G2P N-terminal" evidence="1">
    <location>
        <begin position="3"/>
        <end position="228"/>
    </location>
</feature>
<proteinExistence type="predicted"/>
<dbReference type="Proteomes" id="UP000197781">
    <property type="component" value="Chromosome"/>
</dbReference>
<dbReference type="NCBIfam" id="TIGR01629">
    <property type="entry name" value="rep_II_X"/>
    <property type="match status" value="1"/>
</dbReference>
<dbReference type="InterPro" id="IPR006516">
    <property type="entry name" value="G2P"/>
</dbReference>
<evidence type="ECO:0000259" key="1">
    <source>
        <dbReference type="Pfam" id="PF05144"/>
    </source>
</evidence>
<organism evidence="2 3">
    <name type="scientific">Brevibacillus formosus</name>
    <dbReference type="NCBI Taxonomy" id="54913"/>
    <lineage>
        <taxon>Bacteria</taxon>
        <taxon>Bacillati</taxon>
        <taxon>Bacillota</taxon>
        <taxon>Bacilli</taxon>
        <taxon>Bacillales</taxon>
        <taxon>Paenibacillaceae</taxon>
        <taxon>Brevibacillus</taxon>
    </lineage>
</organism>
<dbReference type="Pfam" id="PF05144">
    <property type="entry name" value="Phage_CRI"/>
    <property type="match status" value="1"/>
</dbReference>
<dbReference type="RefSeq" id="WP_088906083.1">
    <property type="nucleotide sequence ID" value="NZ_CP018145.1"/>
</dbReference>
<gene>
    <name evidence="2" type="ORF">BP422_00430</name>
</gene>